<dbReference type="Pfam" id="PF02321">
    <property type="entry name" value="OEP"/>
    <property type="match status" value="2"/>
</dbReference>
<evidence type="ECO:0000256" key="2">
    <source>
        <dbReference type="RuleBase" id="RU362097"/>
    </source>
</evidence>
<keyword evidence="4" id="KW-1185">Reference proteome</keyword>
<dbReference type="Gene3D" id="2.20.200.10">
    <property type="entry name" value="Outer membrane efflux proteins (OEP)"/>
    <property type="match status" value="1"/>
</dbReference>
<gene>
    <name evidence="3" type="ORF">RM552_06730</name>
</gene>
<evidence type="ECO:0000313" key="4">
    <source>
        <dbReference type="Proteomes" id="UP001253545"/>
    </source>
</evidence>
<keyword evidence="2" id="KW-1134">Transmembrane beta strand</keyword>
<dbReference type="PANTHER" id="PTHR30203">
    <property type="entry name" value="OUTER MEMBRANE CATION EFFLUX PROTEIN"/>
    <property type="match status" value="1"/>
</dbReference>
<reference evidence="3 4" key="1">
    <citation type="submission" date="2023-09" db="EMBL/GenBank/DDBJ databases">
        <authorList>
            <person name="Rey-Velasco X."/>
        </authorList>
    </citation>
    <scope>NUCLEOTIDE SEQUENCE [LARGE SCALE GENOMIC DNA]</scope>
    <source>
        <strain evidence="3 4">P117</strain>
    </source>
</reference>
<comment type="caution">
    <text evidence="3">The sequence shown here is derived from an EMBL/GenBank/DDBJ whole genome shotgun (WGS) entry which is preliminary data.</text>
</comment>
<proteinExistence type="inferred from homology"/>
<protein>
    <submittedName>
        <fullName evidence="3">Efflux transporter outer membrane subunit</fullName>
    </submittedName>
</protein>
<dbReference type="InterPro" id="IPR010131">
    <property type="entry name" value="MdtP/NodT-like"/>
</dbReference>
<comment type="similarity">
    <text evidence="1 2">Belongs to the outer membrane factor (OMF) (TC 1.B.17) family.</text>
</comment>
<keyword evidence="2" id="KW-0449">Lipoprotein</keyword>
<dbReference type="Gene3D" id="1.20.1600.10">
    <property type="entry name" value="Outer membrane efflux proteins (OEP)"/>
    <property type="match status" value="1"/>
</dbReference>
<dbReference type="SUPFAM" id="SSF56954">
    <property type="entry name" value="Outer membrane efflux proteins (OEP)"/>
    <property type="match status" value="1"/>
</dbReference>
<organism evidence="3 4">
    <name type="scientific">Glaciecola petra</name>
    <dbReference type="NCBI Taxonomy" id="3075602"/>
    <lineage>
        <taxon>Bacteria</taxon>
        <taxon>Pseudomonadati</taxon>
        <taxon>Pseudomonadota</taxon>
        <taxon>Gammaproteobacteria</taxon>
        <taxon>Alteromonadales</taxon>
        <taxon>Alteromonadaceae</taxon>
        <taxon>Glaciecola</taxon>
    </lineage>
</organism>
<evidence type="ECO:0000256" key="1">
    <source>
        <dbReference type="ARBA" id="ARBA00007613"/>
    </source>
</evidence>
<evidence type="ECO:0000313" key="3">
    <source>
        <dbReference type="EMBL" id="MDT0594534.1"/>
    </source>
</evidence>
<keyword evidence="2" id="KW-0812">Transmembrane</keyword>
<dbReference type="Proteomes" id="UP001253545">
    <property type="component" value="Unassembled WGS sequence"/>
</dbReference>
<dbReference type="NCBIfam" id="TIGR01845">
    <property type="entry name" value="outer_NodT"/>
    <property type="match status" value="1"/>
</dbReference>
<sequence length="463" mass="48818">MKKLTYLAVSISIATSIALQGCVSSPDRQETAKTAVNESLGDVPTNWSSIAERVGTVESGWLSSLNDPLLTSLVMEAQKNNYNLQAAAQNVNVSRALVTQAGSALSPQLGFSTGGSDAGALEGSSSGSLNANLQASWELDIWGRLAAGENAAVQSLKAAEAEYVFTQYSLAAGVSKAYFVSIEAIKQTELTQMTFDAVAETMRITKVQFDNGLADQQDIALAKAEVASAEDALIASKGAQRDAIRSLELLLGRYPSAELTIEAKLPNVPAAPSPGIPSELLERRPDLIAAERQVAAAFNKLDQAQAAKLPSVSLTGSLGGSSSSLSSLLNPANLAWQAIGSIAAPILDGGRLDAQVEAANAEQKAAVASYAQTALSAFSDVETALDLGQVLRQREVALVQSLESSEEALRIANLRYQEGETSLLEVLQIQQRVFSARRNVLSINRALLTQFIDLNLALGGNWQ</sequence>
<dbReference type="RefSeq" id="WP_311368001.1">
    <property type="nucleotide sequence ID" value="NZ_JAVRHX010000001.1"/>
</dbReference>
<comment type="subcellular location">
    <subcellularLocation>
        <location evidence="2">Cell outer membrane</location>
        <topology evidence="2">Lipid-anchor</topology>
    </subcellularLocation>
</comment>
<dbReference type="PROSITE" id="PS51257">
    <property type="entry name" value="PROKAR_LIPOPROTEIN"/>
    <property type="match status" value="1"/>
</dbReference>
<dbReference type="InterPro" id="IPR003423">
    <property type="entry name" value="OMP_efflux"/>
</dbReference>
<keyword evidence="2" id="KW-0564">Palmitate</keyword>
<dbReference type="EMBL" id="JAVRHX010000001">
    <property type="protein sequence ID" value="MDT0594534.1"/>
    <property type="molecule type" value="Genomic_DNA"/>
</dbReference>
<name>A0ABU2ZQC1_9ALTE</name>
<keyword evidence="2" id="KW-0472">Membrane</keyword>
<accession>A0ABU2ZQC1</accession>